<dbReference type="RefSeq" id="WP_199108166.1">
    <property type="nucleotide sequence ID" value="NZ_JAHWXQ010000001.1"/>
</dbReference>
<dbReference type="Gene3D" id="2.40.10.500">
    <property type="match status" value="1"/>
</dbReference>
<keyword evidence="1" id="KW-0732">Signal</keyword>
<dbReference type="SUPFAM" id="SSF50998">
    <property type="entry name" value="Quinoprotein alcohol dehydrogenase-like"/>
    <property type="match status" value="1"/>
</dbReference>
<dbReference type="NCBIfam" id="TIGR02608">
    <property type="entry name" value="delta_60_rpt"/>
    <property type="match status" value="1"/>
</dbReference>
<dbReference type="NCBIfam" id="TIGR04183">
    <property type="entry name" value="Por_Secre_tail"/>
    <property type="match status" value="1"/>
</dbReference>
<gene>
    <name evidence="4" type="ORF">KYK27_00760</name>
</gene>
<feature type="signal peptide" evidence="1">
    <location>
        <begin position="1"/>
        <end position="22"/>
    </location>
</feature>
<reference evidence="4 5" key="1">
    <citation type="submission" date="2021-07" db="EMBL/GenBank/DDBJ databases">
        <authorList>
            <person name="Kim M.K."/>
        </authorList>
    </citation>
    <scope>NUCLEOTIDE SEQUENCE [LARGE SCALE GENOMIC DNA]</scope>
    <source>
        <strain evidence="4 5">HLY7-15</strain>
    </source>
</reference>
<name>A0ABS6X6E0_9BACT</name>
<dbReference type="EMBL" id="JAHWXQ010000001">
    <property type="protein sequence ID" value="MBW3363555.1"/>
    <property type="molecule type" value="Genomic_DNA"/>
</dbReference>
<dbReference type="PANTHER" id="PTHR35580:SF1">
    <property type="entry name" value="PHYTASE-LIKE DOMAIN-CONTAINING PROTEIN"/>
    <property type="match status" value="1"/>
</dbReference>
<evidence type="ECO:0000313" key="4">
    <source>
        <dbReference type="EMBL" id="MBW3363555.1"/>
    </source>
</evidence>
<accession>A0ABS6X6E0</accession>
<feature type="domain" description="PKD-like" evidence="3">
    <location>
        <begin position="877"/>
        <end position="943"/>
    </location>
</feature>
<evidence type="ECO:0000259" key="3">
    <source>
        <dbReference type="Pfam" id="PF19408"/>
    </source>
</evidence>
<dbReference type="InterPro" id="IPR013431">
    <property type="entry name" value="Delta_60_rpt"/>
</dbReference>
<feature type="chain" id="PRO_5046032821" evidence="1">
    <location>
        <begin position="23"/>
        <end position="1236"/>
    </location>
</feature>
<keyword evidence="5" id="KW-1185">Reference proteome</keyword>
<evidence type="ECO:0000259" key="2">
    <source>
        <dbReference type="Pfam" id="PF18962"/>
    </source>
</evidence>
<comment type="caution">
    <text evidence="4">The sequence shown here is derived from an EMBL/GenBank/DDBJ whole genome shotgun (WGS) entry which is preliminary data.</text>
</comment>
<protein>
    <submittedName>
        <fullName evidence="4">SBBP repeat-containing protein</fullName>
    </submittedName>
</protein>
<dbReference type="InterPro" id="IPR026444">
    <property type="entry name" value="Secre_tail"/>
</dbReference>
<feature type="domain" description="Secretion system C-terminal sorting" evidence="2">
    <location>
        <begin position="1157"/>
        <end position="1234"/>
    </location>
</feature>
<organism evidence="4 5">
    <name type="scientific">Pontibacter populi</name>
    <dbReference type="NCBI Taxonomy" id="890055"/>
    <lineage>
        <taxon>Bacteria</taxon>
        <taxon>Pseudomonadati</taxon>
        <taxon>Bacteroidota</taxon>
        <taxon>Cytophagia</taxon>
        <taxon>Cytophagales</taxon>
        <taxon>Hymenobacteraceae</taxon>
        <taxon>Pontibacter</taxon>
    </lineage>
</organism>
<sequence>MNKKLPFWLGLLLCFSSLTVSAQQVTEEWAKLYDRQDSLLDNAVDIAVDAAGNSYVIGTSNSSGSERRNIVTIKYSPTGEELWVQAYEDDSLNQTEALAIAIDNSGGVYVIGYTYQEAGYVNYNYITIRYDASTGKQTWVRILDTRGNDEDIIMPGADIAIDNKGSVYVSYSVMKTYGEDYDYATAHLEAATGKEIWTSYYDLNKGFDSPTAIVVDNAGGVYVTGNSWSEDEEAVISTVRYNAVSGKEDWTTQLDKSFQYTTGKSIAIDNNGNVYVTGNSGGRLVLARYEATTGEEKWVRFYEGALPNAIAVDDQGGIYVTGYGNAGHSSESYVTIRFDMGSGEKEWVSYFENSNGYGEAVDIAVDNAGGVYVTGFTKGDYNYFNDYDYTTVRYAAATGEEIWAKQYKEGNRSDIPVALGIDNLRGVFVAGTSDKGYATIRYNATTGEQAWVARHSTIGSQNDAAIAVTIDNEGNSYITGTSSETIVTVKYSPEGEQLWAKVYDKGFINIAHAIAVDNKGGVYVTGYMNDWTSIDDSNFITIRYDAETGNESWANRYNGLVGSFASDEAIAVAVDTSGGVYILGNSTSGDNSNSEFAAIRYDAISGEQVWVKRYNNAVAADIVANNKGGVFVTGYSYADAGTDYVTVRYNASDGTQNWASRYNGANSYSDNKAVAISTDKQGNIFVTGSSGNVNSEDDYATIRYAATNGKEVWVSRYKGEDNSSYNAIGIAVDDQGGVYVTGNSFELLPDYDTDYVTVRYNAATGEQDWVRNFEGESNSYVKAIAVDNRGGVYVTGFSFVENYSSRVFTTLKYNAYDGTQLWNAQTEGPEDEARDLALDPAGNVIVTGYSYDTKTGTGGDFLTIKYSQSPCPALVDAAIQGTTTVAVKTKGSTYSLSDSNDTSFAWLITSSDGSDYTSFTGQGTNTIKVNWSSDPDMYKLSVAYGGEARCPAKDTTLYVHVYDPAAGFVTGGGWIKSPTNIDYEFMQKGTKAYFGLMTKYKKGEANALQGETQLLLENGSFYFRSISQQARTLVISGNQAFYRGTGLVTYLKENGETVTDPRKFMFLVAATDGQLDNSKEPDRLRILVCEIQQDGTRGKVVYDNQSACGSGDLDENEEACSTIGGGNIIIHRNGVKNVNSQAALTAAMPEQVGLQAYPTAFSDRTTLAFTSGEDGEYTLELYDMKGALIKGIAAGSSQTGQHYQHELHAAELPKGMYLVRLTSGSTLQTVKLVVQK</sequence>
<dbReference type="Pfam" id="PF06739">
    <property type="entry name" value="SBBP"/>
    <property type="match status" value="2"/>
</dbReference>
<proteinExistence type="predicted"/>
<dbReference type="Gene3D" id="2.120.10.30">
    <property type="entry name" value="TolB, C-terminal domain"/>
    <property type="match status" value="3"/>
</dbReference>
<dbReference type="PANTHER" id="PTHR35580">
    <property type="entry name" value="CELL SURFACE GLYCOPROTEIN (S-LAYER PROTEIN)-LIKE PROTEIN"/>
    <property type="match status" value="1"/>
</dbReference>
<dbReference type="InterPro" id="IPR045829">
    <property type="entry name" value="PKD_6"/>
</dbReference>
<dbReference type="SUPFAM" id="SSF101898">
    <property type="entry name" value="NHL repeat"/>
    <property type="match status" value="2"/>
</dbReference>
<dbReference type="InterPro" id="IPR052918">
    <property type="entry name" value="Motility_Chemotaxis_Reg"/>
</dbReference>
<evidence type="ECO:0000256" key="1">
    <source>
        <dbReference type="SAM" id="SignalP"/>
    </source>
</evidence>
<dbReference type="InterPro" id="IPR011042">
    <property type="entry name" value="6-blade_b-propeller_TolB-like"/>
</dbReference>
<dbReference type="Pfam" id="PF19408">
    <property type="entry name" value="PKD_6"/>
    <property type="match status" value="1"/>
</dbReference>
<dbReference type="InterPro" id="IPR010620">
    <property type="entry name" value="SBBP_repeat"/>
</dbReference>
<dbReference type="InterPro" id="IPR011047">
    <property type="entry name" value="Quinoprotein_ADH-like_sf"/>
</dbReference>
<evidence type="ECO:0000313" key="5">
    <source>
        <dbReference type="Proteomes" id="UP000774935"/>
    </source>
</evidence>
<dbReference type="Proteomes" id="UP000774935">
    <property type="component" value="Unassembled WGS sequence"/>
</dbReference>
<dbReference type="Pfam" id="PF18962">
    <property type="entry name" value="Por_Secre_tail"/>
    <property type="match status" value="1"/>
</dbReference>